<dbReference type="EMBL" id="UAVU01000003">
    <property type="protein sequence ID" value="SQA99867.1"/>
    <property type="molecule type" value="Genomic_DNA"/>
</dbReference>
<organism evidence="1 2">
    <name type="scientific">Cedecea neteri</name>
    <dbReference type="NCBI Taxonomy" id="158822"/>
    <lineage>
        <taxon>Bacteria</taxon>
        <taxon>Pseudomonadati</taxon>
        <taxon>Pseudomonadota</taxon>
        <taxon>Gammaproteobacteria</taxon>
        <taxon>Enterobacterales</taxon>
        <taxon>Enterobacteriaceae</taxon>
        <taxon>Cedecea</taxon>
    </lineage>
</organism>
<reference evidence="1 2" key="1">
    <citation type="submission" date="2018-06" db="EMBL/GenBank/DDBJ databases">
        <authorList>
            <consortium name="Pathogen Informatics"/>
            <person name="Doyle S."/>
        </authorList>
    </citation>
    <scope>NUCLEOTIDE SEQUENCE [LARGE SCALE GENOMIC DNA]</scope>
    <source>
        <strain evidence="1 2">NCTC12120</strain>
    </source>
</reference>
<accession>A0A2X2TC80</accession>
<gene>
    <name evidence="1" type="ORF">NCTC12120_03802</name>
</gene>
<sequence>MAGAGATAGVTQPMSLTQVMVVTAVTAVKVAQAC</sequence>
<name>A0A2X2TC80_9ENTR</name>
<proteinExistence type="predicted"/>
<protein>
    <submittedName>
        <fullName evidence="1">Uncharacterized protein</fullName>
    </submittedName>
</protein>
<dbReference type="Proteomes" id="UP000251197">
    <property type="component" value="Unassembled WGS sequence"/>
</dbReference>
<evidence type="ECO:0000313" key="2">
    <source>
        <dbReference type="Proteomes" id="UP000251197"/>
    </source>
</evidence>
<evidence type="ECO:0000313" key="1">
    <source>
        <dbReference type="EMBL" id="SQA99867.1"/>
    </source>
</evidence>
<dbReference type="AlphaFoldDB" id="A0A2X2TC80"/>